<dbReference type="Gene3D" id="2.30.22.10">
    <property type="entry name" value="Head domain of nucleotide exchange factor GrpE"/>
    <property type="match status" value="1"/>
</dbReference>
<comment type="caution">
    <text evidence="2">The sequence shown here is derived from an EMBL/GenBank/DDBJ whole genome shotgun (WGS) entry which is preliminary data.</text>
</comment>
<dbReference type="PRINTS" id="PR00773">
    <property type="entry name" value="GRPEPROTEIN"/>
</dbReference>
<protein>
    <recommendedName>
        <fullName evidence="4">Nucleotide exchange factor GrpE</fullName>
    </recommendedName>
</protein>
<dbReference type="Pfam" id="PF01025">
    <property type="entry name" value="GrpE"/>
    <property type="match status" value="1"/>
</dbReference>
<evidence type="ECO:0000313" key="2">
    <source>
        <dbReference type="EMBL" id="GCE93637.1"/>
    </source>
</evidence>
<evidence type="ECO:0000313" key="3">
    <source>
        <dbReference type="Proteomes" id="UP000326169"/>
    </source>
</evidence>
<gene>
    <name evidence="2" type="ORF">NIES46_16890</name>
</gene>
<dbReference type="EMBL" id="BIMW01000076">
    <property type="protein sequence ID" value="GCE93637.1"/>
    <property type="molecule type" value="Genomic_DNA"/>
</dbReference>
<accession>A0A5M3T444</accession>
<sequence>MNDSNKLEITAKFRDELQTIIGQLFKEKTLMQQELMEKEQEENARLETLFLEFLEVVDSLDFLIEYLHNNPEPDPKAIARLPQLIATIQKKLLNTLEKREVITIDFQGKKPDFEVCKIIDREVNGDLENETITKIVRRGFQYGDRLLRPVEVIVSKSE</sequence>
<organism evidence="2 3">
    <name type="scientific">Limnospira platensis NIES-46</name>
    <dbReference type="NCBI Taxonomy" id="1236695"/>
    <lineage>
        <taxon>Bacteria</taxon>
        <taxon>Bacillati</taxon>
        <taxon>Cyanobacteriota</taxon>
        <taxon>Cyanophyceae</taxon>
        <taxon>Oscillatoriophycideae</taxon>
        <taxon>Oscillatoriales</taxon>
        <taxon>Sirenicapillariaceae</taxon>
        <taxon>Limnospira</taxon>
    </lineage>
</organism>
<name>A0A5M3T444_LIMPL</name>
<evidence type="ECO:0008006" key="4">
    <source>
        <dbReference type="Google" id="ProtNLM"/>
    </source>
</evidence>
<dbReference type="InterPro" id="IPR000740">
    <property type="entry name" value="GrpE"/>
</dbReference>
<evidence type="ECO:0000256" key="1">
    <source>
        <dbReference type="ARBA" id="ARBA00023186"/>
    </source>
</evidence>
<dbReference type="SUPFAM" id="SSF51064">
    <property type="entry name" value="Head domain of nucleotide exchange factor GrpE"/>
    <property type="match status" value="1"/>
</dbReference>
<keyword evidence="1" id="KW-0143">Chaperone</keyword>
<dbReference type="InterPro" id="IPR009012">
    <property type="entry name" value="GrpE_head"/>
</dbReference>
<reference evidence="2 3" key="1">
    <citation type="journal article" date="2019" name="J Genomics">
        <title>The Draft Genome of a Hydrogen-producing Cyanobacterium, Arthrospira platensis NIES-46.</title>
        <authorList>
            <person name="Suzuki S."/>
            <person name="Yamaguchi H."/>
            <person name="Kawachi M."/>
        </authorList>
    </citation>
    <scope>NUCLEOTIDE SEQUENCE [LARGE SCALE GENOMIC DNA]</scope>
    <source>
        <strain evidence="2 3">NIES-46</strain>
    </source>
</reference>
<dbReference type="Proteomes" id="UP000326169">
    <property type="component" value="Unassembled WGS sequence"/>
</dbReference>
<keyword evidence="3" id="KW-1185">Reference proteome</keyword>
<proteinExistence type="predicted"/>